<dbReference type="SUPFAM" id="SSF57850">
    <property type="entry name" value="RING/U-box"/>
    <property type="match status" value="1"/>
</dbReference>
<dbReference type="AlphaFoldDB" id="A0A8K0RHJ0"/>
<feature type="compositionally biased region" description="Basic and acidic residues" evidence="2">
    <location>
        <begin position="143"/>
        <end position="156"/>
    </location>
</feature>
<keyword evidence="1" id="KW-0863">Zinc-finger</keyword>
<evidence type="ECO:0000256" key="2">
    <source>
        <dbReference type="SAM" id="MobiDB-lite"/>
    </source>
</evidence>
<feature type="region of interest" description="Disordered" evidence="2">
    <location>
        <begin position="143"/>
        <end position="190"/>
    </location>
</feature>
<evidence type="ECO:0000256" key="1">
    <source>
        <dbReference type="PROSITE-ProRule" id="PRU00175"/>
    </source>
</evidence>
<sequence length="190" mass="21220">MVVFASKDAFTALGLESIKLSTSLAHHDCSICLQPLAVHTAHTSDFCIQHGYHTAVRIVACSHVHGKICLNAWLDVGNQCPTCNRMLFEKTGDPITQADVNKLVRTLGPELGEGRVIAAVAELIEKQKAKHEELRRYHEQEIARQMAKDQEKKEEDMYALSGEDMFASDEEMDFGDDEEDGDEEGKEETE</sequence>
<dbReference type="EMBL" id="JAGMVJ010000002">
    <property type="protein sequence ID" value="KAH7092968.1"/>
    <property type="molecule type" value="Genomic_DNA"/>
</dbReference>
<feature type="domain" description="RING-type" evidence="3">
    <location>
        <begin position="29"/>
        <end position="84"/>
    </location>
</feature>
<gene>
    <name evidence="4" type="ORF">FB567DRAFT_486980</name>
</gene>
<comment type="caution">
    <text evidence="4">The sequence shown here is derived from an EMBL/GenBank/DDBJ whole genome shotgun (WGS) entry which is preliminary data.</text>
</comment>
<name>A0A8K0RHJ0_9PLEO</name>
<accession>A0A8K0RHJ0</accession>
<dbReference type="InterPro" id="IPR001841">
    <property type="entry name" value="Znf_RING"/>
</dbReference>
<dbReference type="Pfam" id="PF13923">
    <property type="entry name" value="zf-C3HC4_2"/>
    <property type="match status" value="1"/>
</dbReference>
<proteinExistence type="predicted"/>
<dbReference type="Gene3D" id="3.30.40.10">
    <property type="entry name" value="Zinc/RING finger domain, C3HC4 (zinc finger)"/>
    <property type="match status" value="1"/>
</dbReference>
<dbReference type="PROSITE" id="PS50089">
    <property type="entry name" value="ZF_RING_2"/>
    <property type="match status" value="1"/>
</dbReference>
<keyword evidence="1" id="KW-0862">Zinc</keyword>
<keyword evidence="1" id="KW-0479">Metal-binding</keyword>
<dbReference type="GO" id="GO:0008270">
    <property type="term" value="F:zinc ion binding"/>
    <property type="evidence" value="ECO:0007669"/>
    <property type="project" value="UniProtKB-KW"/>
</dbReference>
<dbReference type="InterPro" id="IPR013083">
    <property type="entry name" value="Znf_RING/FYVE/PHD"/>
</dbReference>
<evidence type="ECO:0000259" key="3">
    <source>
        <dbReference type="PROSITE" id="PS50089"/>
    </source>
</evidence>
<evidence type="ECO:0000313" key="5">
    <source>
        <dbReference type="Proteomes" id="UP000813461"/>
    </source>
</evidence>
<dbReference type="Proteomes" id="UP000813461">
    <property type="component" value="Unassembled WGS sequence"/>
</dbReference>
<dbReference type="OrthoDB" id="2849579at2759"/>
<reference evidence="4" key="1">
    <citation type="journal article" date="2021" name="Nat. Commun.">
        <title>Genetic determinants of endophytism in the Arabidopsis root mycobiome.</title>
        <authorList>
            <person name="Mesny F."/>
            <person name="Miyauchi S."/>
            <person name="Thiergart T."/>
            <person name="Pickel B."/>
            <person name="Atanasova L."/>
            <person name="Karlsson M."/>
            <person name="Huettel B."/>
            <person name="Barry K.W."/>
            <person name="Haridas S."/>
            <person name="Chen C."/>
            <person name="Bauer D."/>
            <person name="Andreopoulos W."/>
            <person name="Pangilinan J."/>
            <person name="LaButti K."/>
            <person name="Riley R."/>
            <person name="Lipzen A."/>
            <person name="Clum A."/>
            <person name="Drula E."/>
            <person name="Henrissat B."/>
            <person name="Kohler A."/>
            <person name="Grigoriev I.V."/>
            <person name="Martin F.M."/>
            <person name="Hacquard S."/>
        </authorList>
    </citation>
    <scope>NUCLEOTIDE SEQUENCE</scope>
    <source>
        <strain evidence="4">MPI-SDFR-AT-0120</strain>
    </source>
</reference>
<keyword evidence="5" id="KW-1185">Reference proteome</keyword>
<evidence type="ECO:0000313" key="4">
    <source>
        <dbReference type="EMBL" id="KAH7092968.1"/>
    </source>
</evidence>
<protein>
    <recommendedName>
        <fullName evidence="3">RING-type domain-containing protein</fullName>
    </recommendedName>
</protein>
<organism evidence="4 5">
    <name type="scientific">Paraphoma chrysanthemicola</name>
    <dbReference type="NCBI Taxonomy" id="798071"/>
    <lineage>
        <taxon>Eukaryota</taxon>
        <taxon>Fungi</taxon>
        <taxon>Dikarya</taxon>
        <taxon>Ascomycota</taxon>
        <taxon>Pezizomycotina</taxon>
        <taxon>Dothideomycetes</taxon>
        <taxon>Pleosporomycetidae</taxon>
        <taxon>Pleosporales</taxon>
        <taxon>Pleosporineae</taxon>
        <taxon>Phaeosphaeriaceae</taxon>
        <taxon>Paraphoma</taxon>
    </lineage>
</organism>
<feature type="compositionally biased region" description="Acidic residues" evidence="2">
    <location>
        <begin position="166"/>
        <end position="190"/>
    </location>
</feature>